<dbReference type="AlphaFoldDB" id="A0A914I1I6"/>
<name>A0A914I1I6_GLORO</name>
<dbReference type="WBParaSite" id="Gr19_v10_g5740.t1">
    <property type="protein sequence ID" value="Gr19_v10_g5740.t1"/>
    <property type="gene ID" value="Gr19_v10_g5740"/>
</dbReference>
<reference evidence="2" key="1">
    <citation type="submission" date="2022-11" db="UniProtKB">
        <authorList>
            <consortium name="WormBaseParasite"/>
        </authorList>
    </citation>
    <scope>IDENTIFICATION</scope>
</reference>
<keyword evidence="1" id="KW-1185">Reference proteome</keyword>
<organism evidence="1 2">
    <name type="scientific">Globodera rostochiensis</name>
    <name type="common">Golden nematode worm</name>
    <name type="synonym">Heterodera rostochiensis</name>
    <dbReference type="NCBI Taxonomy" id="31243"/>
    <lineage>
        <taxon>Eukaryota</taxon>
        <taxon>Metazoa</taxon>
        <taxon>Ecdysozoa</taxon>
        <taxon>Nematoda</taxon>
        <taxon>Chromadorea</taxon>
        <taxon>Rhabditida</taxon>
        <taxon>Tylenchina</taxon>
        <taxon>Tylenchomorpha</taxon>
        <taxon>Tylenchoidea</taxon>
        <taxon>Heteroderidae</taxon>
        <taxon>Heteroderinae</taxon>
        <taxon>Globodera</taxon>
    </lineage>
</organism>
<proteinExistence type="predicted"/>
<accession>A0A914I1I6</accession>
<sequence length="245" mass="27794">MGAHDWAPARLGGARLGAARLGAARLGAHDWARHDWAPARLGAARLGAHDWARHDWARTIGRRHDWEQNNAVSTINYLYDESKVVLPMNSVTSTSKAWHMVANALHNFKKNMKKNSIDEPFNTMKEYYPQIVTEMSVKCNDFVQKNWDLLLNRLQFRHQTQEQLMKLCYFAKSSVFVKGIYEQLKAGEEMHNAVSEMTIPEVQISFAPMAKEIALALLLSALKAYQISGKISKIVQIWADIGIFA</sequence>
<dbReference type="Proteomes" id="UP000887572">
    <property type="component" value="Unplaced"/>
</dbReference>
<evidence type="ECO:0000313" key="2">
    <source>
        <dbReference type="WBParaSite" id="Gr19_v10_g5740.t1"/>
    </source>
</evidence>
<evidence type="ECO:0000313" key="1">
    <source>
        <dbReference type="Proteomes" id="UP000887572"/>
    </source>
</evidence>
<protein>
    <submittedName>
        <fullName evidence="2">Uncharacterized protein</fullName>
    </submittedName>
</protein>